<proteinExistence type="inferred from homology"/>
<comment type="caution">
    <text evidence="4">The sequence shown here is derived from an EMBL/GenBank/DDBJ whole genome shotgun (WGS) entry which is preliminary data.</text>
</comment>
<dbReference type="GO" id="GO:0016671">
    <property type="term" value="F:oxidoreductase activity, acting on a sulfur group of donors, disulfide as acceptor"/>
    <property type="evidence" value="ECO:0007669"/>
    <property type="project" value="InterPro"/>
</dbReference>
<evidence type="ECO:0000256" key="3">
    <source>
        <dbReference type="SAM" id="SignalP"/>
    </source>
</evidence>
<evidence type="ECO:0000256" key="2">
    <source>
        <dbReference type="ARBA" id="ARBA00023180"/>
    </source>
</evidence>
<evidence type="ECO:0000256" key="1">
    <source>
        <dbReference type="ARBA" id="ARBA00005679"/>
    </source>
</evidence>
<keyword evidence="5" id="KW-1185">Reference proteome</keyword>
<dbReference type="Proteomes" id="UP001151752">
    <property type="component" value="Chromosome 16"/>
</dbReference>
<gene>
    <name evidence="4" type="ORF">OIU74_001965</name>
</gene>
<dbReference type="PANTHER" id="PTHR13234">
    <property type="entry name" value="GAMMA-INTERFERON INDUCIBLE LYSOSOMAL THIOL REDUCTASE GILT"/>
    <property type="match status" value="1"/>
</dbReference>
<dbReference type="InterPro" id="IPR004911">
    <property type="entry name" value="Interferon-induced_GILT"/>
</dbReference>
<organism evidence="4 5">
    <name type="scientific">Salix koriyanagi</name>
    <dbReference type="NCBI Taxonomy" id="2511006"/>
    <lineage>
        <taxon>Eukaryota</taxon>
        <taxon>Viridiplantae</taxon>
        <taxon>Streptophyta</taxon>
        <taxon>Embryophyta</taxon>
        <taxon>Tracheophyta</taxon>
        <taxon>Spermatophyta</taxon>
        <taxon>Magnoliopsida</taxon>
        <taxon>eudicotyledons</taxon>
        <taxon>Gunneridae</taxon>
        <taxon>Pentapetalae</taxon>
        <taxon>rosids</taxon>
        <taxon>fabids</taxon>
        <taxon>Malpighiales</taxon>
        <taxon>Salicaceae</taxon>
        <taxon>Saliceae</taxon>
        <taxon>Salix</taxon>
    </lineage>
</organism>
<feature type="chain" id="PRO_5040218221" evidence="3">
    <location>
        <begin position="29"/>
        <end position="358"/>
    </location>
</feature>
<evidence type="ECO:0000313" key="4">
    <source>
        <dbReference type="EMBL" id="KAJ6778073.1"/>
    </source>
</evidence>
<protein>
    <submittedName>
        <fullName evidence="4">GAMMA INTERFERON RESPONSIVE LYSOSOMAL THIOL (GILT) REDUCTASE FAMILY PROTEIN</fullName>
    </submittedName>
</protein>
<dbReference type="Pfam" id="PF03227">
    <property type="entry name" value="GILT"/>
    <property type="match status" value="1"/>
</dbReference>
<evidence type="ECO:0000313" key="5">
    <source>
        <dbReference type="Proteomes" id="UP001151752"/>
    </source>
</evidence>
<comment type="similarity">
    <text evidence="1">Belongs to the GILT family.</text>
</comment>
<feature type="signal peptide" evidence="3">
    <location>
        <begin position="1"/>
        <end position="28"/>
    </location>
</feature>
<name>A0A9Q0X539_9ROSI</name>
<reference evidence="4" key="2">
    <citation type="journal article" date="2023" name="Int. J. Mol. Sci.">
        <title>De Novo Assembly and Annotation of 11 Diverse Shrub Willow (Salix) Genomes Reveals Novel Gene Organization in Sex-Linked Regions.</title>
        <authorList>
            <person name="Hyden B."/>
            <person name="Feng K."/>
            <person name="Yates T.B."/>
            <person name="Jawdy S."/>
            <person name="Cereghino C."/>
            <person name="Smart L.B."/>
            <person name="Muchero W."/>
        </authorList>
    </citation>
    <scope>NUCLEOTIDE SEQUENCE</scope>
    <source>
        <tissue evidence="4">Shoot tip</tissue>
    </source>
</reference>
<dbReference type="PANTHER" id="PTHR13234:SF48">
    <property type="entry name" value="GAMMA INTERFERON RESPONSIVE LYSOSOMAL THIOL (GILT) REDUCTASE FAMILY PROTEIN"/>
    <property type="match status" value="1"/>
</dbReference>
<keyword evidence="3" id="KW-0732">Signal</keyword>
<sequence length="358" mass="40905">MASHPTLFTIFLLFIFTTLFLNPSTGSSQNVTLSLYYETLCPYCADFIVNHLVKVFDKGLISIVNLRLIPWGNAFIQPDGSFVCQHGTNECFLNAIEACTITIYPDVVRHFRFIHCVEKMSLENKMNEWANCFGMSGLGKAPVDCYTRGYGEVLEKKYAAETAKLNPPHRFVPWVVVNNQPLREDFENFVSHVCKAYRGTKMPEACKSLPRENNSLRKENHIDSVCFVDQTSNLTSSARLIYSIQIEFSCVGYTLGQADRVRSRLKVVNGGPWMISDHYLKVHSYMNFMSSIEYKINYTLVLVRIPYLNVLYYDEIFLLAIAMKPGTLIKVDLNTLNVDRGQFAGIWMEIPVVRESMD</sequence>
<dbReference type="EMBL" id="JAPFFM010000001">
    <property type="protein sequence ID" value="KAJ6778073.1"/>
    <property type="molecule type" value="Genomic_DNA"/>
</dbReference>
<keyword evidence="2" id="KW-0325">Glycoprotein</keyword>
<dbReference type="AlphaFoldDB" id="A0A9Q0X539"/>
<accession>A0A9Q0X539</accession>
<reference evidence="4" key="1">
    <citation type="submission" date="2022-11" db="EMBL/GenBank/DDBJ databases">
        <authorList>
            <person name="Hyden B.L."/>
            <person name="Feng K."/>
            <person name="Yates T."/>
            <person name="Jawdy S."/>
            <person name="Smart L.B."/>
            <person name="Muchero W."/>
        </authorList>
    </citation>
    <scope>NUCLEOTIDE SEQUENCE</scope>
    <source>
        <tissue evidence="4">Shoot tip</tissue>
    </source>
</reference>